<feature type="transmembrane region" description="Helical" evidence="6">
    <location>
        <begin position="346"/>
        <end position="369"/>
    </location>
</feature>
<keyword evidence="4 6" id="KW-1133">Transmembrane helix</keyword>
<dbReference type="AlphaFoldDB" id="A0AAJ0JPW4"/>
<dbReference type="Pfam" id="PF07690">
    <property type="entry name" value="MFS_1"/>
    <property type="match status" value="1"/>
</dbReference>
<organism evidence="8 9">
    <name type="scientific">Staphylococcus carnosus</name>
    <dbReference type="NCBI Taxonomy" id="1281"/>
    <lineage>
        <taxon>Bacteria</taxon>
        <taxon>Bacillati</taxon>
        <taxon>Bacillota</taxon>
        <taxon>Bacilli</taxon>
        <taxon>Bacillales</taxon>
        <taxon>Staphylococcaceae</taxon>
        <taxon>Staphylococcus</taxon>
    </lineage>
</organism>
<evidence type="ECO:0000256" key="2">
    <source>
        <dbReference type="ARBA" id="ARBA00022448"/>
    </source>
</evidence>
<dbReference type="PANTHER" id="PTHR23523:SF2">
    <property type="entry name" value="2-NITROIMIDAZOLE TRANSPORTER"/>
    <property type="match status" value="1"/>
</dbReference>
<dbReference type="CDD" id="cd17339">
    <property type="entry name" value="MFS_NIMT_CynX_like"/>
    <property type="match status" value="1"/>
</dbReference>
<keyword evidence="3 6" id="KW-0812">Transmembrane</keyword>
<dbReference type="Proteomes" id="UP000033530">
    <property type="component" value="Unassembled WGS sequence"/>
</dbReference>
<feature type="transmembrane region" description="Helical" evidence="6">
    <location>
        <begin position="222"/>
        <end position="245"/>
    </location>
</feature>
<evidence type="ECO:0000259" key="7">
    <source>
        <dbReference type="PROSITE" id="PS50850"/>
    </source>
</evidence>
<gene>
    <name evidence="8" type="ORF">VV61_04545</name>
</gene>
<dbReference type="SUPFAM" id="SSF103473">
    <property type="entry name" value="MFS general substrate transporter"/>
    <property type="match status" value="1"/>
</dbReference>
<feature type="transmembrane region" description="Helical" evidence="6">
    <location>
        <begin position="20"/>
        <end position="43"/>
    </location>
</feature>
<feature type="transmembrane region" description="Helical" evidence="6">
    <location>
        <begin position="375"/>
        <end position="396"/>
    </location>
</feature>
<dbReference type="InterPro" id="IPR036259">
    <property type="entry name" value="MFS_trans_sf"/>
</dbReference>
<dbReference type="EMBL" id="LAIU01000002">
    <property type="protein sequence ID" value="KKB25839.1"/>
    <property type="molecule type" value="Genomic_DNA"/>
</dbReference>
<feature type="transmembrane region" description="Helical" evidence="6">
    <location>
        <begin position="311"/>
        <end position="334"/>
    </location>
</feature>
<dbReference type="PROSITE" id="PS50850">
    <property type="entry name" value="MFS"/>
    <property type="match status" value="1"/>
</dbReference>
<dbReference type="InterPro" id="IPR052524">
    <property type="entry name" value="MFS_Cyanate_Porter"/>
</dbReference>
<evidence type="ECO:0000313" key="8">
    <source>
        <dbReference type="EMBL" id="KKB25839.1"/>
    </source>
</evidence>
<evidence type="ECO:0000256" key="1">
    <source>
        <dbReference type="ARBA" id="ARBA00004651"/>
    </source>
</evidence>
<dbReference type="PANTHER" id="PTHR23523">
    <property type="match status" value="1"/>
</dbReference>
<dbReference type="GO" id="GO:0022857">
    <property type="term" value="F:transmembrane transporter activity"/>
    <property type="evidence" value="ECO:0007669"/>
    <property type="project" value="InterPro"/>
</dbReference>
<evidence type="ECO:0000256" key="3">
    <source>
        <dbReference type="ARBA" id="ARBA00022692"/>
    </source>
</evidence>
<reference evidence="8 9" key="1">
    <citation type="submission" date="2015-03" db="EMBL/GenBank/DDBJ databases">
        <title>Draft Genome Sequence of S. carnosus subsp. utilis LTH 7013, Isolated from South Tirolean Ham.</title>
        <authorList>
            <person name="Mueller A."/>
            <person name="Huptas C."/>
            <person name="Wenning M."/>
            <person name="Weiss A."/>
            <person name="Schmidt H."/>
        </authorList>
    </citation>
    <scope>NUCLEOTIDE SEQUENCE [LARGE SCALE GENOMIC DNA]</scope>
    <source>
        <strain evidence="8 9">LTH7013</strain>
    </source>
</reference>
<proteinExistence type="predicted"/>
<feature type="transmembrane region" description="Helical" evidence="6">
    <location>
        <begin position="140"/>
        <end position="163"/>
    </location>
</feature>
<feature type="transmembrane region" description="Helical" evidence="6">
    <location>
        <begin position="55"/>
        <end position="75"/>
    </location>
</feature>
<keyword evidence="2" id="KW-0813">Transport</keyword>
<accession>A0AAJ0JPW4</accession>
<feature type="domain" description="Major facilitator superfamily (MFS) profile" evidence="7">
    <location>
        <begin position="219"/>
        <end position="407"/>
    </location>
</feature>
<comment type="caution">
    <text evidence="8">The sequence shown here is derived from an EMBL/GenBank/DDBJ whole genome shotgun (WGS) entry which is preliminary data.</text>
</comment>
<sequence length="407" mass="44023">MVKVEQNEIYRVHRLRDSWLVVLAIVFVASTLRAPLTAVGPVINQIKDALAINNSVAGILTTIPLIIFGIVSPFVSKVSAKLTMSKTVLFSTILVMIALVLRVSGGFSLFIVGTILLGVGIAFGNVVLPSYVKWKFPLQIGLMTGLYSGTMNFTAGLGGGLSFPLSQVGGFRFSLVFWFIFAVIALILWIPQMLSGTKQGKEMSKEVAKIEVKKLKISKSKLAWAIAFMMGFQSMIFYTVVAWVPSILVDRGLDQSSAGYLLMLNQFAQVPMTFLFPILASKMKNQKLLITIVSALFIIGFALFFTQSFTLLIIGMILAGFGMGSGFSLCMTFFSIRARTSDGSIALSGFAQSVGYFVAAIGRFFVGLLHDLTGGWASGIVALVIMGVLFYIFGLASSHGEVEDDLA</sequence>
<feature type="transmembrane region" description="Helical" evidence="6">
    <location>
        <begin position="288"/>
        <end position="305"/>
    </location>
</feature>
<dbReference type="InterPro" id="IPR020846">
    <property type="entry name" value="MFS_dom"/>
</dbReference>
<dbReference type="GO" id="GO:0005886">
    <property type="term" value="C:plasma membrane"/>
    <property type="evidence" value="ECO:0007669"/>
    <property type="project" value="UniProtKB-SubCell"/>
</dbReference>
<feature type="transmembrane region" description="Helical" evidence="6">
    <location>
        <begin position="257"/>
        <end position="276"/>
    </location>
</feature>
<dbReference type="RefSeq" id="WP_046099645.1">
    <property type="nucleotide sequence ID" value="NZ_CP015533.1"/>
</dbReference>
<protein>
    <submittedName>
        <fullName evidence="8">Permease</fullName>
    </submittedName>
</protein>
<dbReference type="Gene3D" id="1.20.1250.20">
    <property type="entry name" value="MFS general substrate transporter like domains"/>
    <property type="match status" value="1"/>
</dbReference>
<evidence type="ECO:0000256" key="6">
    <source>
        <dbReference type="SAM" id="Phobius"/>
    </source>
</evidence>
<feature type="transmembrane region" description="Helical" evidence="6">
    <location>
        <begin position="175"/>
        <end position="194"/>
    </location>
</feature>
<name>A0AAJ0JPW4_STACA</name>
<feature type="transmembrane region" description="Helical" evidence="6">
    <location>
        <begin position="109"/>
        <end position="128"/>
    </location>
</feature>
<evidence type="ECO:0000313" key="9">
    <source>
        <dbReference type="Proteomes" id="UP000033530"/>
    </source>
</evidence>
<dbReference type="InterPro" id="IPR011701">
    <property type="entry name" value="MFS"/>
</dbReference>
<comment type="subcellular location">
    <subcellularLocation>
        <location evidence="1">Cell membrane</location>
        <topology evidence="1">Multi-pass membrane protein</topology>
    </subcellularLocation>
</comment>
<keyword evidence="5 6" id="KW-0472">Membrane</keyword>
<feature type="transmembrane region" description="Helical" evidence="6">
    <location>
        <begin position="87"/>
        <end position="103"/>
    </location>
</feature>
<evidence type="ECO:0000256" key="5">
    <source>
        <dbReference type="ARBA" id="ARBA00023136"/>
    </source>
</evidence>
<evidence type="ECO:0000256" key="4">
    <source>
        <dbReference type="ARBA" id="ARBA00022989"/>
    </source>
</evidence>